<name>A0A4R7S1Y8_9BACT</name>
<dbReference type="EMBL" id="SOCA01000003">
    <property type="protein sequence ID" value="TDU71235.1"/>
    <property type="molecule type" value="Genomic_DNA"/>
</dbReference>
<organism evidence="1 2">
    <name type="scientific">Prosthecobacter fusiformis</name>
    <dbReference type="NCBI Taxonomy" id="48464"/>
    <lineage>
        <taxon>Bacteria</taxon>
        <taxon>Pseudomonadati</taxon>
        <taxon>Verrucomicrobiota</taxon>
        <taxon>Verrucomicrobiia</taxon>
        <taxon>Verrucomicrobiales</taxon>
        <taxon>Verrucomicrobiaceae</taxon>
        <taxon>Prosthecobacter</taxon>
    </lineage>
</organism>
<comment type="caution">
    <text evidence="1">The sequence shown here is derived from an EMBL/GenBank/DDBJ whole genome shotgun (WGS) entry which is preliminary data.</text>
</comment>
<evidence type="ECO:0000313" key="1">
    <source>
        <dbReference type="EMBL" id="TDU71235.1"/>
    </source>
</evidence>
<keyword evidence="2" id="KW-1185">Reference proteome</keyword>
<dbReference type="AlphaFoldDB" id="A0A4R7S1Y8"/>
<dbReference type="Gene3D" id="3.30.530.20">
    <property type="match status" value="1"/>
</dbReference>
<reference evidence="1 2" key="1">
    <citation type="submission" date="2019-03" db="EMBL/GenBank/DDBJ databases">
        <title>Genomic Encyclopedia of Archaeal and Bacterial Type Strains, Phase II (KMG-II): from individual species to whole genera.</title>
        <authorList>
            <person name="Goeker M."/>
        </authorList>
    </citation>
    <scope>NUCLEOTIDE SEQUENCE [LARGE SCALE GENOMIC DNA]</scope>
    <source>
        <strain evidence="1 2">ATCC 25309</strain>
    </source>
</reference>
<dbReference type="RefSeq" id="WP_133795403.1">
    <property type="nucleotide sequence ID" value="NZ_SOCA01000003.1"/>
</dbReference>
<gene>
    <name evidence="1" type="ORF">EI77_02357</name>
</gene>
<dbReference type="Proteomes" id="UP000295662">
    <property type="component" value="Unassembled WGS sequence"/>
</dbReference>
<sequence>MHLREFRQSQVLPIPLEQAWAFFSNPANLNDITPPDMRFQTLGGDVSPVHPGQLIWYRLQLAPFIYRTWVTEIKHVVPGSYFLDEQRFGPYKLWHHRHSFRALSDTSTEMTDHVVYALPFWPFSEIVHALYVQPMHEKVFHYRQQELVKRFGS</sequence>
<evidence type="ECO:0000313" key="2">
    <source>
        <dbReference type="Proteomes" id="UP000295662"/>
    </source>
</evidence>
<dbReference type="OrthoDB" id="9793552at2"/>
<dbReference type="SUPFAM" id="SSF55961">
    <property type="entry name" value="Bet v1-like"/>
    <property type="match status" value="1"/>
</dbReference>
<dbReference type="InterPro" id="IPR023393">
    <property type="entry name" value="START-like_dom_sf"/>
</dbReference>
<protein>
    <submittedName>
        <fullName evidence="1">Ligand-binding SRPBCC domain-containing protein</fullName>
    </submittedName>
</protein>
<dbReference type="CDD" id="cd07820">
    <property type="entry name" value="SRPBCC_3"/>
    <property type="match status" value="1"/>
</dbReference>
<accession>A0A4R7S1Y8</accession>
<proteinExistence type="predicted"/>